<keyword evidence="1" id="KW-0472">Membrane</keyword>
<dbReference type="EMBL" id="CP001726">
    <property type="protein sequence ID" value="ACV56596.1"/>
    <property type="molecule type" value="Genomic_DNA"/>
</dbReference>
<dbReference type="PaxDb" id="479437-Elen_2645"/>
<gene>
    <name evidence="2" type="ordered locus">Elen_2645</name>
</gene>
<dbReference type="Proteomes" id="UP000001377">
    <property type="component" value="Chromosome"/>
</dbReference>
<reference evidence="2 3" key="1">
    <citation type="journal article" date="2009" name="Stand. Genomic Sci.">
        <title>Complete genome sequence of Eggerthella lenta type strain (IPP VPI 0255).</title>
        <authorList>
            <person name="Saunders E."/>
            <person name="Pukall R."/>
            <person name="Abt B."/>
            <person name="Lapidus A."/>
            <person name="Glavina Del Rio T."/>
            <person name="Copeland A."/>
            <person name="Tice H."/>
            <person name="Cheng J.F."/>
            <person name="Lucas S."/>
            <person name="Chen F."/>
            <person name="Nolan M."/>
            <person name="Bruce D."/>
            <person name="Goodwin L."/>
            <person name="Pitluck S."/>
            <person name="Ivanova N."/>
            <person name="Mavromatis K."/>
            <person name="Ovchinnikova G."/>
            <person name="Pati A."/>
            <person name="Chen A."/>
            <person name="Palaniappan K."/>
            <person name="Land M."/>
            <person name="Hauser L."/>
            <person name="Chang Y.J."/>
            <person name="Jeffries C.D."/>
            <person name="Chain P."/>
            <person name="Meincke L."/>
            <person name="Sims D."/>
            <person name="Brettin T."/>
            <person name="Detter J.C."/>
            <person name="Goker M."/>
            <person name="Bristow J."/>
            <person name="Eisen J.A."/>
            <person name="Markowitz V."/>
            <person name="Hugenholtz P."/>
            <person name="Kyrpides N.C."/>
            <person name="Klenk H.P."/>
            <person name="Han C."/>
        </authorList>
    </citation>
    <scope>NUCLEOTIDE SEQUENCE [LARGE SCALE GENOMIC DNA]</scope>
    <source>
        <strain evidence="3">ATCC 25559 / DSM 2243 / CCUG 17323 / JCM 9979 / KCTC 3265 / NCTC 11813 / VPI 0255 / 1899 B</strain>
    </source>
</reference>
<evidence type="ECO:0000313" key="3">
    <source>
        <dbReference type="Proteomes" id="UP000001377"/>
    </source>
</evidence>
<keyword evidence="3" id="KW-1185">Reference proteome</keyword>
<keyword evidence="1" id="KW-1133">Transmembrane helix</keyword>
<feature type="transmembrane region" description="Helical" evidence="1">
    <location>
        <begin position="15"/>
        <end position="32"/>
    </location>
</feature>
<dbReference type="HOGENOM" id="CLU_2129489_0_0_11"/>
<dbReference type="STRING" id="479437.Elen_2645"/>
<dbReference type="RefSeq" id="WP_015761318.1">
    <property type="nucleotide sequence ID" value="NC_013204.1"/>
</dbReference>
<sequence length="113" mass="12885">MDAFLNSPEAMKELGFFWTFIALVVASCIYFGPDIKALIKGIPARRSKSDQMTENNTEALHLCRAALDNNTEALRSNKEDRDTTTAILIEHDRKSEIRFEHQNETLARIESKL</sequence>
<evidence type="ECO:0000256" key="1">
    <source>
        <dbReference type="SAM" id="Phobius"/>
    </source>
</evidence>
<protein>
    <submittedName>
        <fullName evidence="2">Uncharacterized protein</fullName>
    </submittedName>
</protein>
<evidence type="ECO:0000313" key="2">
    <source>
        <dbReference type="EMBL" id="ACV56596.1"/>
    </source>
</evidence>
<organism evidence="2 3">
    <name type="scientific">Eggerthella lenta (strain ATCC 25559 / DSM 2243 / CCUG 17323 / JCM 9979 / KCTC 3265 / NCTC 11813 / VPI 0255 / 1899 B)</name>
    <name type="common">Eubacterium lentum</name>
    <dbReference type="NCBI Taxonomy" id="479437"/>
    <lineage>
        <taxon>Bacteria</taxon>
        <taxon>Bacillati</taxon>
        <taxon>Actinomycetota</taxon>
        <taxon>Coriobacteriia</taxon>
        <taxon>Eggerthellales</taxon>
        <taxon>Eggerthellaceae</taxon>
        <taxon>Eggerthella</taxon>
    </lineage>
</organism>
<dbReference type="AlphaFoldDB" id="C8WMA1"/>
<name>C8WMA1_EGGLE</name>
<dbReference type="KEGG" id="ele:Elen_2645"/>
<keyword evidence="1" id="KW-0812">Transmembrane</keyword>
<accession>C8WMA1</accession>
<proteinExistence type="predicted"/>